<name>A0AAV0BN28_PHAPC</name>
<evidence type="ECO:0000313" key="2">
    <source>
        <dbReference type="EMBL" id="CAH7688123.1"/>
    </source>
</evidence>
<dbReference type="Proteomes" id="UP001153365">
    <property type="component" value="Unassembled WGS sequence"/>
</dbReference>
<evidence type="ECO:0000256" key="1">
    <source>
        <dbReference type="SAM" id="SignalP"/>
    </source>
</evidence>
<feature type="signal peptide" evidence="1">
    <location>
        <begin position="1"/>
        <end position="25"/>
    </location>
</feature>
<protein>
    <submittedName>
        <fullName evidence="2">Expressed protein</fullName>
    </submittedName>
</protein>
<feature type="chain" id="PRO_5043359090" evidence="1">
    <location>
        <begin position="26"/>
        <end position="176"/>
    </location>
</feature>
<comment type="caution">
    <text evidence="2">The sequence shown here is derived from an EMBL/GenBank/DDBJ whole genome shotgun (WGS) entry which is preliminary data.</text>
</comment>
<accession>A0AAV0BN28</accession>
<keyword evidence="3" id="KW-1185">Reference proteome</keyword>
<proteinExistence type="predicted"/>
<reference evidence="2" key="1">
    <citation type="submission" date="2022-06" db="EMBL/GenBank/DDBJ databases">
        <authorList>
            <consortium name="SYNGENTA / RWTH Aachen University"/>
        </authorList>
    </citation>
    <scope>NUCLEOTIDE SEQUENCE</scope>
</reference>
<dbReference type="AlphaFoldDB" id="A0AAV0BN28"/>
<organism evidence="2 3">
    <name type="scientific">Phakopsora pachyrhizi</name>
    <name type="common">Asian soybean rust disease fungus</name>
    <dbReference type="NCBI Taxonomy" id="170000"/>
    <lineage>
        <taxon>Eukaryota</taxon>
        <taxon>Fungi</taxon>
        <taxon>Dikarya</taxon>
        <taxon>Basidiomycota</taxon>
        <taxon>Pucciniomycotina</taxon>
        <taxon>Pucciniomycetes</taxon>
        <taxon>Pucciniales</taxon>
        <taxon>Phakopsoraceae</taxon>
        <taxon>Phakopsora</taxon>
    </lineage>
</organism>
<keyword evidence="1" id="KW-0732">Signal</keyword>
<sequence length="176" mass="20748">MVSIISNSLSFSILICFFLFKSTLSHSTIIKEPDLRVFETKLSQECYSIKKANSTNNRSNDRKFYWKNNGRRSKSDLSVVDQHGRIIYNVTYSKNVTDSRDQGFEITDAKRKTLLKVADTHRSLCAFKYGYHDNIGDEFKIDPRGALPDYWKLKFPKGNETYRYTYRRRRHHPMLV</sequence>
<evidence type="ECO:0000313" key="3">
    <source>
        <dbReference type="Proteomes" id="UP001153365"/>
    </source>
</evidence>
<dbReference type="EMBL" id="CALTRL010005955">
    <property type="protein sequence ID" value="CAH7688123.1"/>
    <property type="molecule type" value="Genomic_DNA"/>
</dbReference>
<gene>
    <name evidence="2" type="ORF">PPACK8108_LOCUS23037</name>
</gene>